<dbReference type="InterPro" id="IPR001001">
    <property type="entry name" value="DNA_polIII_beta"/>
</dbReference>
<evidence type="ECO:0000256" key="1">
    <source>
        <dbReference type="ARBA" id="ARBA00004496"/>
    </source>
</evidence>
<dbReference type="Gene3D" id="1.10.1660.10">
    <property type="match status" value="1"/>
</dbReference>
<comment type="caution">
    <text evidence="10">The sequence shown here is derived from an EMBL/GenBank/DDBJ whole genome shotgun (WGS) entry which is preliminary data.</text>
</comment>
<evidence type="ECO:0000256" key="3">
    <source>
        <dbReference type="ARBA" id="ARBA00022490"/>
    </source>
</evidence>
<dbReference type="PANTHER" id="PTHR30478:SF0">
    <property type="entry name" value="BETA SLIDING CLAMP"/>
    <property type="match status" value="1"/>
</dbReference>
<dbReference type="InterPro" id="IPR000551">
    <property type="entry name" value="MerR-type_HTH_dom"/>
</dbReference>
<dbReference type="PROSITE" id="PS00552">
    <property type="entry name" value="HTH_MERR_1"/>
    <property type="match status" value="1"/>
</dbReference>
<organism evidence="10 11">
    <name type="scientific">Streptomyces litchfieldiae</name>
    <dbReference type="NCBI Taxonomy" id="3075543"/>
    <lineage>
        <taxon>Bacteria</taxon>
        <taxon>Bacillati</taxon>
        <taxon>Actinomycetota</taxon>
        <taxon>Actinomycetes</taxon>
        <taxon>Kitasatosporales</taxon>
        <taxon>Streptomycetaceae</taxon>
        <taxon>Streptomyces</taxon>
    </lineage>
</organism>
<dbReference type="InterPro" id="IPR009061">
    <property type="entry name" value="DNA-bd_dom_put_sf"/>
</dbReference>
<evidence type="ECO:0000256" key="4">
    <source>
        <dbReference type="ARBA" id="ARBA00022679"/>
    </source>
</evidence>
<sequence>MRSIAELARDSGLSVTALRFYDRAGVLVPAWVDPGSGYRWYADGQLAEARLLARLRKVRMPLADVRLVLAGWSGTDATLVLRLLEAHLRRLEAGLADARKEFSAIRAILEGRENQMISARTVPIARLIVPAGELAAALDAVRFAVSSDPELPTLHGVLFDIMNDTIHVVATDRYRLAVAHAEATGNGPDEARVIVPTPLVDAMRALLTEGEATADLTVGDGLVALEAAGRRVSGSGLDHEFPDYRRLTRLPAGRRVVVDAADLTAAMATGPVRTDVREQDGVSCAVSVLALRADGTIAVTGDAEGNDDDSELTVVNRDFFTQALAAAGGGRLVLDFGGPAAPLTIRPSGAEDTFSMLMPVRLTA</sequence>
<dbReference type="PANTHER" id="PTHR30478">
    <property type="entry name" value="DNA POLYMERASE III SUBUNIT BETA"/>
    <property type="match status" value="1"/>
</dbReference>
<keyword evidence="11" id="KW-1185">Reference proteome</keyword>
<keyword evidence="7" id="KW-0239">DNA-directed DNA polymerase</keyword>
<reference evidence="11" key="1">
    <citation type="submission" date="2023-07" db="EMBL/GenBank/DDBJ databases">
        <title>30 novel species of actinomycetes from the DSMZ collection.</title>
        <authorList>
            <person name="Nouioui I."/>
        </authorList>
    </citation>
    <scope>NUCLEOTIDE SEQUENCE [LARGE SCALE GENOMIC DNA]</scope>
    <source>
        <strain evidence="11">DSM 44938</strain>
    </source>
</reference>
<evidence type="ECO:0000259" key="9">
    <source>
        <dbReference type="PROSITE" id="PS50937"/>
    </source>
</evidence>
<evidence type="ECO:0000313" key="10">
    <source>
        <dbReference type="EMBL" id="MDT0341901.1"/>
    </source>
</evidence>
<dbReference type="EMBL" id="JAVREL010000002">
    <property type="protein sequence ID" value="MDT0341901.1"/>
    <property type="molecule type" value="Genomic_DNA"/>
</dbReference>
<keyword evidence="5" id="KW-0548">Nucleotidyltransferase</keyword>
<dbReference type="Gene3D" id="3.10.150.10">
    <property type="entry name" value="DNA Polymerase III, subunit A, domain 2"/>
    <property type="match status" value="2"/>
</dbReference>
<evidence type="ECO:0000256" key="6">
    <source>
        <dbReference type="ARBA" id="ARBA00022705"/>
    </source>
</evidence>
<dbReference type="Pfam" id="PF13411">
    <property type="entry name" value="MerR_1"/>
    <property type="match status" value="1"/>
</dbReference>
<dbReference type="CDD" id="cd00140">
    <property type="entry name" value="beta_clamp"/>
    <property type="match status" value="1"/>
</dbReference>
<comment type="similarity">
    <text evidence="2">Belongs to the beta sliding clamp family.</text>
</comment>
<evidence type="ECO:0000256" key="8">
    <source>
        <dbReference type="ARBA" id="ARBA00023125"/>
    </source>
</evidence>
<gene>
    <name evidence="10" type="ORF">RM590_04480</name>
</gene>
<evidence type="ECO:0000313" key="11">
    <source>
        <dbReference type="Proteomes" id="UP001183246"/>
    </source>
</evidence>
<evidence type="ECO:0000256" key="2">
    <source>
        <dbReference type="ARBA" id="ARBA00010752"/>
    </source>
</evidence>
<accession>A0ABU2MJW5</accession>
<dbReference type="RefSeq" id="WP_311703039.1">
    <property type="nucleotide sequence ID" value="NZ_JAVREL010000002.1"/>
</dbReference>
<comment type="subcellular location">
    <subcellularLocation>
        <location evidence="1">Cytoplasm</location>
    </subcellularLocation>
</comment>
<keyword evidence="8" id="KW-0238">DNA-binding</keyword>
<dbReference type="SUPFAM" id="SSF55979">
    <property type="entry name" value="DNA clamp"/>
    <property type="match status" value="1"/>
</dbReference>
<name>A0ABU2MJW5_9ACTN</name>
<dbReference type="InterPro" id="IPR046938">
    <property type="entry name" value="DNA_clamp_sf"/>
</dbReference>
<dbReference type="InterPro" id="IPR022637">
    <property type="entry name" value="DNA_polIII_beta_cen"/>
</dbReference>
<keyword evidence="6" id="KW-0235">DNA replication</keyword>
<feature type="domain" description="HTH merR-type" evidence="9">
    <location>
        <begin position="1"/>
        <end position="71"/>
    </location>
</feature>
<protein>
    <submittedName>
        <fullName evidence="10">MerR family transcriptional regulator</fullName>
    </submittedName>
</protein>
<keyword evidence="4" id="KW-0808">Transferase</keyword>
<dbReference type="SMART" id="SM00480">
    <property type="entry name" value="POL3Bc"/>
    <property type="match status" value="1"/>
</dbReference>
<dbReference type="Proteomes" id="UP001183246">
    <property type="component" value="Unassembled WGS sequence"/>
</dbReference>
<evidence type="ECO:0000256" key="5">
    <source>
        <dbReference type="ARBA" id="ARBA00022695"/>
    </source>
</evidence>
<keyword evidence="3" id="KW-0963">Cytoplasm</keyword>
<dbReference type="PROSITE" id="PS50937">
    <property type="entry name" value="HTH_MERR_2"/>
    <property type="match status" value="1"/>
</dbReference>
<dbReference type="SMART" id="SM00422">
    <property type="entry name" value="HTH_MERR"/>
    <property type="match status" value="1"/>
</dbReference>
<evidence type="ECO:0000256" key="7">
    <source>
        <dbReference type="ARBA" id="ARBA00022932"/>
    </source>
</evidence>
<proteinExistence type="inferred from homology"/>
<dbReference type="Pfam" id="PF02767">
    <property type="entry name" value="DNA_pol3_beta_2"/>
    <property type="match status" value="1"/>
</dbReference>
<dbReference type="SUPFAM" id="SSF46955">
    <property type="entry name" value="Putative DNA-binding domain"/>
    <property type="match status" value="1"/>
</dbReference>